<organism evidence="2">
    <name type="scientific">Zea mays</name>
    <name type="common">Maize</name>
    <dbReference type="NCBI Taxonomy" id="4577"/>
    <lineage>
        <taxon>Eukaryota</taxon>
        <taxon>Viridiplantae</taxon>
        <taxon>Streptophyta</taxon>
        <taxon>Embryophyta</taxon>
        <taxon>Tracheophyta</taxon>
        <taxon>Spermatophyta</taxon>
        <taxon>Magnoliopsida</taxon>
        <taxon>Liliopsida</taxon>
        <taxon>Poales</taxon>
        <taxon>Poaceae</taxon>
        <taxon>PACMAD clade</taxon>
        <taxon>Panicoideae</taxon>
        <taxon>Andropogonodae</taxon>
        <taxon>Andropogoneae</taxon>
        <taxon>Tripsacinae</taxon>
        <taxon>Zea</taxon>
    </lineage>
</organism>
<feature type="compositionally biased region" description="Polar residues" evidence="1">
    <location>
        <begin position="203"/>
        <end position="212"/>
    </location>
</feature>
<name>A0A1D6NFD0_MAIZE</name>
<feature type="region of interest" description="Disordered" evidence="1">
    <location>
        <begin position="179"/>
        <end position="230"/>
    </location>
</feature>
<dbReference type="Pfam" id="PF14223">
    <property type="entry name" value="Retrotran_gag_2"/>
    <property type="match status" value="1"/>
</dbReference>
<feature type="compositionally biased region" description="Gly residues" evidence="1">
    <location>
        <begin position="191"/>
        <end position="200"/>
    </location>
</feature>
<proteinExistence type="predicted"/>
<keyword evidence="2" id="KW-0436">Ligase</keyword>
<dbReference type="GO" id="GO:0016874">
    <property type="term" value="F:ligase activity"/>
    <property type="evidence" value="ECO:0007669"/>
    <property type="project" value="UniProtKB-KW"/>
</dbReference>
<sequence>MDEVVLSWIHGTLTAELQDIVRVPDDTAHRIWGALEAQFLGHRQTRILYLETAFRQLAQGDLSVDEYCRQMKTMADTLRTLGAAVTNECLVLNLLRGLSPRFDRVTPILTRMKPFPTFAETKNDLLLEELRLSATATAAPATALYNAPRAAPSASGGLLFTALRSSAAWSSSAAYWLQGGRGRGRKSGRSGTTGGRGTTGGSQWPSVSNPWTGTIHMWPGPSAGASAPRPATPQQVFFAASLAAPSTPPQPQQGLLPLPGPPTQPVWGPWTNGWDTQSLANSFSTMTLAPPTSVSDWVADSGASYHTTPDAGILSSTSPPTLLFLLPSWLETALPFPSPQ</sequence>
<evidence type="ECO:0000313" key="2">
    <source>
        <dbReference type="EMBL" id="ONM39183.1"/>
    </source>
</evidence>
<dbReference type="PANTHER" id="PTHR47481">
    <property type="match status" value="1"/>
</dbReference>
<accession>A0A1D6NFD0</accession>
<dbReference type="AlphaFoldDB" id="A0A1D6NFD0"/>
<gene>
    <name evidence="2" type="ORF">ZEAMMB73_Zm00001d043835</name>
</gene>
<feature type="compositionally biased region" description="Low complexity" evidence="1">
    <location>
        <begin position="219"/>
        <end position="229"/>
    </location>
</feature>
<reference evidence="2" key="1">
    <citation type="submission" date="2015-12" db="EMBL/GenBank/DDBJ databases">
        <title>Update maize B73 reference genome by single molecule sequencing technologies.</title>
        <authorList>
            <consortium name="Maize Genome Sequencing Project"/>
            <person name="Ware D."/>
        </authorList>
    </citation>
    <scope>NUCLEOTIDE SEQUENCE [LARGE SCALE GENOMIC DNA]</scope>
    <source>
        <tissue evidence="2">Seedling</tissue>
    </source>
</reference>
<dbReference type="EMBL" id="CM007649">
    <property type="protein sequence ID" value="ONM39180.1"/>
    <property type="molecule type" value="Genomic_DNA"/>
</dbReference>
<dbReference type="PANTHER" id="PTHR47481:SF31">
    <property type="entry name" value="OS01G0873500 PROTEIN"/>
    <property type="match status" value="1"/>
</dbReference>
<evidence type="ECO:0000256" key="1">
    <source>
        <dbReference type="SAM" id="MobiDB-lite"/>
    </source>
</evidence>
<protein>
    <submittedName>
        <fullName evidence="2">DNA ligase 6</fullName>
    </submittedName>
</protein>
<dbReference type="EMBL" id="CM007649">
    <property type="protein sequence ID" value="ONM39183.1"/>
    <property type="molecule type" value="Genomic_DNA"/>
</dbReference>